<evidence type="ECO:0000313" key="1">
    <source>
        <dbReference type="EMBL" id="KIM58482.1"/>
    </source>
</evidence>
<reference evidence="1 2" key="1">
    <citation type="submission" date="2014-04" db="EMBL/GenBank/DDBJ databases">
        <authorList>
            <consortium name="DOE Joint Genome Institute"/>
            <person name="Kuo A."/>
            <person name="Kohler A."/>
            <person name="Nagy L.G."/>
            <person name="Floudas D."/>
            <person name="Copeland A."/>
            <person name="Barry K.W."/>
            <person name="Cichocki N."/>
            <person name="Veneault-Fourrey C."/>
            <person name="LaButti K."/>
            <person name="Lindquist E.A."/>
            <person name="Lipzen A."/>
            <person name="Lundell T."/>
            <person name="Morin E."/>
            <person name="Murat C."/>
            <person name="Sun H."/>
            <person name="Tunlid A."/>
            <person name="Henrissat B."/>
            <person name="Grigoriev I.V."/>
            <person name="Hibbett D.S."/>
            <person name="Martin F."/>
            <person name="Nordberg H.P."/>
            <person name="Cantor M.N."/>
            <person name="Hua S.X."/>
        </authorList>
    </citation>
    <scope>NUCLEOTIDE SEQUENCE [LARGE SCALE GENOMIC DNA]</scope>
    <source>
        <strain evidence="1 2">Foug A</strain>
    </source>
</reference>
<evidence type="ECO:0000313" key="2">
    <source>
        <dbReference type="Proteomes" id="UP000053989"/>
    </source>
</evidence>
<keyword evidence="2" id="KW-1185">Reference proteome</keyword>
<dbReference type="Proteomes" id="UP000053989">
    <property type="component" value="Unassembled WGS sequence"/>
</dbReference>
<sequence length="58" mass="6479">MVLLPLRHRRAYFSNDEGGQVSHSPSVFFSLWFTSCSASSLGSTTNLQLHCLAEEPCY</sequence>
<dbReference type="EMBL" id="KN822085">
    <property type="protein sequence ID" value="KIM58482.1"/>
    <property type="molecule type" value="Genomic_DNA"/>
</dbReference>
<protein>
    <submittedName>
        <fullName evidence="1">Uncharacterized protein</fullName>
    </submittedName>
</protein>
<gene>
    <name evidence="1" type="ORF">SCLCIDRAFT_1218604</name>
</gene>
<organism evidence="1 2">
    <name type="scientific">Scleroderma citrinum Foug A</name>
    <dbReference type="NCBI Taxonomy" id="1036808"/>
    <lineage>
        <taxon>Eukaryota</taxon>
        <taxon>Fungi</taxon>
        <taxon>Dikarya</taxon>
        <taxon>Basidiomycota</taxon>
        <taxon>Agaricomycotina</taxon>
        <taxon>Agaricomycetes</taxon>
        <taxon>Agaricomycetidae</taxon>
        <taxon>Boletales</taxon>
        <taxon>Sclerodermatineae</taxon>
        <taxon>Sclerodermataceae</taxon>
        <taxon>Scleroderma</taxon>
    </lineage>
</organism>
<name>A0A0C3A1D7_9AGAM</name>
<feature type="non-terminal residue" evidence="1">
    <location>
        <position position="58"/>
    </location>
</feature>
<dbReference type="InParanoid" id="A0A0C3A1D7"/>
<dbReference type="HOGENOM" id="CLU_2984745_0_0_1"/>
<accession>A0A0C3A1D7</accession>
<dbReference type="AlphaFoldDB" id="A0A0C3A1D7"/>
<proteinExistence type="predicted"/>
<reference evidence="2" key="2">
    <citation type="submission" date="2015-01" db="EMBL/GenBank/DDBJ databases">
        <title>Evolutionary Origins and Diversification of the Mycorrhizal Mutualists.</title>
        <authorList>
            <consortium name="DOE Joint Genome Institute"/>
            <consortium name="Mycorrhizal Genomics Consortium"/>
            <person name="Kohler A."/>
            <person name="Kuo A."/>
            <person name="Nagy L.G."/>
            <person name="Floudas D."/>
            <person name="Copeland A."/>
            <person name="Barry K.W."/>
            <person name="Cichocki N."/>
            <person name="Veneault-Fourrey C."/>
            <person name="LaButti K."/>
            <person name="Lindquist E.A."/>
            <person name="Lipzen A."/>
            <person name="Lundell T."/>
            <person name="Morin E."/>
            <person name="Murat C."/>
            <person name="Riley R."/>
            <person name="Ohm R."/>
            <person name="Sun H."/>
            <person name="Tunlid A."/>
            <person name="Henrissat B."/>
            <person name="Grigoriev I.V."/>
            <person name="Hibbett D.S."/>
            <person name="Martin F."/>
        </authorList>
    </citation>
    <scope>NUCLEOTIDE SEQUENCE [LARGE SCALE GENOMIC DNA]</scope>
    <source>
        <strain evidence="2">Foug A</strain>
    </source>
</reference>